<keyword evidence="4" id="KW-1133">Transmembrane helix</keyword>
<name>A0A6U6NQE5_9DINO</name>
<organism evidence="6">
    <name type="scientific">Zooxanthella nutricula</name>
    <dbReference type="NCBI Taxonomy" id="1333877"/>
    <lineage>
        <taxon>Eukaryota</taxon>
        <taxon>Sar</taxon>
        <taxon>Alveolata</taxon>
        <taxon>Dinophyceae</taxon>
        <taxon>Peridiniales</taxon>
        <taxon>Peridiniales incertae sedis</taxon>
        <taxon>Zooxanthella</taxon>
    </lineage>
</organism>
<dbReference type="GO" id="GO:0006654">
    <property type="term" value="P:phosphatidic acid biosynthetic process"/>
    <property type="evidence" value="ECO:0007669"/>
    <property type="project" value="TreeGrafter"/>
</dbReference>
<sequence>MSISCCDAFGTVLFSIFLVLCTLVPWSIAKVGSCFSHCCPARCPASRRLVQHSVVLFWRLLLWLSCWVRIRIDGTREFRRASGATGRPCVVVSNHLSFLDTPLLISLLPMTKVARVKLMVTSKMATMPFLRTIVRMTEHIIVPFARPDPECLEVDRDLMAVRLKELEDHMRRGGFAVWFPEGRLNSGDPTHVGTFRAGGFRLPARVDAEIWCIALVGTGDCWPHDSAVGGRPATVRGTIFRLCESSFECASTGRGGPGLGDESSAAKFLAESARQRIQRAVDDIAPLTAASSRTQDASLRVELRAPSARRQLPSPRLHEGGS</sequence>
<accession>A0A6U6NQE5</accession>
<feature type="domain" description="Phospholipid/glycerol acyltransferase" evidence="5">
    <location>
        <begin position="89"/>
        <end position="218"/>
    </location>
</feature>
<dbReference type="PANTHER" id="PTHR10434">
    <property type="entry name" value="1-ACYL-SN-GLYCEROL-3-PHOSPHATE ACYLTRANSFERASE"/>
    <property type="match status" value="1"/>
</dbReference>
<evidence type="ECO:0000256" key="1">
    <source>
        <dbReference type="ARBA" id="ARBA00022679"/>
    </source>
</evidence>
<dbReference type="Pfam" id="PF01553">
    <property type="entry name" value="Acyltransferase"/>
    <property type="match status" value="1"/>
</dbReference>
<feature type="region of interest" description="Disordered" evidence="3">
    <location>
        <begin position="291"/>
        <end position="322"/>
    </location>
</feature>
<proteinExistence type="predicted"/>
<reference evidence="6" key="1">
    <citation type="submission" date="2021-01" db="EMBL/GenBank/DDBJ databases">
        <authorList>
            <person name="Corre E."/>
            <person name="Pelletier E."/>
            <person name="Niang G."/>
            <person name="Scheremetjew M."/>
            <person name="Finn R."/>
            <person name="Kale V."/>
            <person name="Holt S."/>
            <person name="Cochrane G."/>
            <person name="Meng A."/>
            <person name="Brown T."/>
            <person name="Cohen L."/>
        </authorList>
    </citation>
    <scope>NUCLEOTIDE SEQUENCE</scope>
    <source>
        <strain evidence="6">RCC3387</strain>
    </source>
</reference>
<evidence type="ECO:0000256" key="3">
    <source>
        <dbReference type="SAM" id="MobiDB-lite"/>
    </source>
</evidence>
<dbReference type="PANTHER" id="PTHR10434:SF66">
    <property type="entry name" value="PHOSPHOLIPID_GLYCEROL ACYLTRANSFERASE DOMAIN-CONTAINING PROTEIN"/>
    <property type="match status" value="1"/>
</dbReference>
<dbReference type="AlphaFoldDB" id="A0A6U6NQE5"/>
<dbReference type="InterPro" id="IPR002123">
    <property type="entry name" value="Plipid/glycerol_acylTrfase"/>
</dbReference>
<keyword evidence="1" id="KW-0808">Transferase</keyword>
<evidence type="ECO:0000259" key="5">
    <source>
        <dbReference type="SMART" id="SM00563"/>
    </source>
</evidence>
<dbReference type="SMART" id="SM00563">
    <property type="entry name" value="PlsC"/>
    <property type="match status" value="1"/>
</dbReference>
<evidence type="ECO:0000313" key="6">
    <source>
        <dbReference type="EMBL" id="CAD9583183.1"/>
    </source>
</evidence>
<keyword evidence="4" id="KW-0472">Membrane</keyword>
<keyword evidence="2" id="KW-0012">Acyltransferase</keyword>
<dbReference type="SUPFAM" id="SSF69593">
    <property type="entry name" value="Glycerol-3-phosphate (1)-acyltransferase"/>
    <property type="match status" value="1"/>
</dbReference>
<feature type="transmembrane region" description="Helical" evidence="4">
    <location>
        <begin position="12"/>
        <end position="29"/>
    </location>
</feature>
<dbReference type="CDD" id="cd07989">
    <property type="entry name" value="LPLAT_AGPAT-like"/>
    <property type="match status" value="1"/>
</dbReference>
<protein>
    <recommendedName>
        <fullName evidence="5">Phospholipid/glycerol acyltransferase domain-containing protein</fullName>
    </recommendedName>
</protein>
<dbReference type="GO" id="GO:0003841">
    <property type="term" value="F:1-acylglycerol-3-phosphate O-acyltransferase activity"/>
    <property type="evidence" value="ECO:0007669"/>
    <property type="project" value="TreeGrafter"/>
</dbReference>
<evidence type="ECO:0000256" key="2">
    <source>
        <dbReference type="ARBA" id="ARBA00023315"/>
    </source>
</evidence>
<keyword evidence="4" id="KW-0812">Transmembrane</keyword>
<evidence type="ECO:0000256" key="4">
    <source>
        <dbReference type="SAM" id="Phobius"/>
    </source>
</evidence>
<gene>
    <name evidence="6" type="ORF">BRAN1462_LOCUS31975</name>
</gene>
<dbReference type="EMBL" id="HBGW01050257">
    <property type="protein sequence ID" value="CAD9583183.1"/>
    <property type="molecule type" value="Transcribed_RNA"/>
</dbReference>